<dbReference type="Gene3D" id="1.10.10.10">
    <property type="entry name" value="Winged helix-like DNA-binding domain superfamily/Winged helix DNA-binding domain"/>
    <property type="match status" value="1"/>
</dbReference>
<gene>
    <name evidence="2" type="ORF">HSBAA_33370</name>
</gene>
<proteinExistence type="predicted"/>
<dbReference type="SUPFAM" id="SSF46785">
    <property type="entry name" value="Winged helix' DNA-binding domain"/>
    <property type="match status" value="1"/>
</dbReference>
<organism evidence="2 3">
    <name type="scientific">Vreelandella sulfidaeris</name>
    <dbReference type="NCBI Taxonomy" id="115553"/>
    <lineage>
        <taxon>Bacteria</taxon>
        <taxon>Pseudomonadati</taxon>
        <taxon>Pseudomonadota</taxon>
        <taxon>Gammaproteobacteria</taxon>
        <taxon>Oceanospirillales</taxon>
        <taxon>Halomonadaceae</taxon>
        <taxon>Vreelandella</taxon>
    </lineage>
</organism>
<dbReference type="AlphaFoldDB" id="A0A455UBU2"/>
<dbReference type="InterPro" id="IPR036388">
    <property type="entry name" value="WH-like_DNA-bd_sf"/>
</dbReference>
<dbReference type="GO" id="GO:0006355">
    <property type="term" value="P:regulation of DNA-templated transcription"/>
    <property type="evidence" value="ECO:0007669"/>
    <property type="project" value="InterPro"/>
</dbReference>
<dbReference type="EMBL" id="AP019514">
    <property type="protein sequence ID" value="BBI62031.1"/>
    <property type="molecule type" value="Genomic_DNA"/>
</dbReference>
<dbReference type="Pfam" id="PF13545">
    <property type="entry name" value="HTH_Crp_2"/>
    <property type="match status" value="1"/>
</dbReference>
<evidence type="ECO:0000313" key="2">
    <source>
        <dbReference type="EMBL" id="BBI62031.1"/>
    </source>
</evidence>
<name>A0A455UBU2_9GAMM</name>
<accession>A0A455UBU2</accession>
<dbReference type="PROSITE" id="PS51063">
    <property type="entry name" value="HTH_CRP_2"/>
    <property type="match status" value="1"/>
</dbReference>
<evidence type="ECO:0000259" key="1">
    <source>
        <dbReference type="PROSITE" id="PS51063"/>
    </source>
</evidence>
<dbReference type="InterPro" id="IPR036390">
    <property type="entry name" value="WH_DNA-bd_sf"/>
</dbReference>
<dbReference type="InterPro" id="IPR012318">
    <property type="entry name" value="HTH_CRP"/>
</dbReference>
<dbReference type="GO" id="GO:0003677">
    <property type="term" value="F:DNA binding"/>
    <property type="evidence" value="ECO:0007669"/>
    <property type="project" value="InterPro"/>
</dbReference>
<dbReference type="Proteomes" id="UP000320231">
    <property type="component" value="Chromosome"/>
</dbReference>
<sequence length="52" mass="5725">MAGCAEDDDIEFPLTQAEISESMGLTQVHTNRVLQKLRHDGLVKLEKALGDT</sequence>
<reference evidence="2 3" key="1">
    <citation type="journal article" date="2019" name="Microbiol. Resour. Announc.">
        <title>Complete Genome Sequence of Halomonas sulfidaeris Strain Esulfide1 Isolated from a Metal Sulfide Rock at a Depth of 2,200 Meters, Obtained Using Nanopore Sequencing.</title>
        <authorList>
            <person name="Saito M."/>
            <person name="Nishigata A."/>
            <person name="Galipon J."/>
            <person name="Arakawa K."/>
        </authorList>
    </citation>
    <scope>NUCLEOTIDE SEQUENCE [LARGE SCALE GENOMIC DNA]</scope>
    <source>
        <strain evidence="2 3">ATCC BAA-803</strain>
    </source>
</reference>
<evidence type="ECO:0000313" key="3">
    <source>
        <dbReference type="Proteomes" id="UP000320231"/>
    </source>
</evidence>
<protein>
    <recommendedName>
        <fullName evidence="1">HTH crp-type domain-containing protein</fullName>
    </recommendedName>
</protein>
<feature type="domain" description="HTH crp-type" evidence="1">
    <location>
        <begin position="1"/>
        <end position="52"/>
    </location>
</feature>
<dbReference type="KEGG" id="hsr:HSBAA_33370"/>